<sequence length="127" mass="13765">MRGGTLALSGQPLAVEATAGHHRSLSCMLLTLLPVQQSPQQHHQSNAPFATQSTICIHTYLVHDPKEPSSLDSSLTTHSIYPRHCAASTSYRSCGLISPSIRRNLQHSGKAEALTASQQLHCADWKV</sequence>
<accession>A0A9P4QFS0</accession>
<evidence type="ECO:0000313" key="2">
    <source>
        <dbReference type="Proteomes" id="UP000799441"/>
    </source>
</evidence>
<evidence type="ECO:0000313" key="1">
    <source>
        <dbReference type="EMBL" id="KAF2725619.1"/>
    </source>
</evidence>
<name>A0A9P4QFS0_9PEZI</name>
<proteinExistence type="predicted"/>
<comment type="caution">
    <text evidence="1">The sequence shown here is derived from an EMBL/GenBank/DDBJ whole genome shotgun (WGS) entry which is preliminary data.</text>
</comment>
<dbReference type="AlphaFoldDB" id="A0A9P4QFS0"/>
<dbReference type="EMBL" id="MU003767">
    <property type="protein sequence ID" value="KAF2725619.1"/>
    <property type="molecule type" value="Genomic_DNA"/>
</dbReference>
<organism evidence="1 2">
    <name type="scientific">Polychaeton citri CBS 116435</name>
    <dbReference type="NCBI Taxonomy" id="1314669"/>
    <lineage>
        <taxon>Eukaryota</taxon>
        <taxon>Fungi</taxon>
        <taxon>Dikarya</taxon>
        <taxon>Ascomycota</taxon>
        <taxon>Pezizomycotina</taxon>
        <taxon>Dothideomycetes</taxon>
        <taxon>Dothideomycetidae</taxon>
        <taxon>Capnodiales</taxon>
        <taxon>Capnodiaceae</taxon>
        <taxon>Polychaeton</taxon>
    </lineage>
</organism>
<dbReference type="Proteomes" id="UP000799441">
    <property type="component" value="Unassembled WGS sequence"/>
</dbReference>
<keyword evidence="2" id="KW-1185">Reference proteome</keyword>
<reference evidence="1" key="1">
    <citation type="journal article" date="2020" name="Stud. Mycol.">
        <title>101 Dothideomycetes genomes: a test case for predicting lifestyles and emergence of pathogens.</title>
        <authorList>
            <person name="Haridas S."/>
            <person name="Albert R."/>
            <person name="Binder M."/>
            <person name="Bloem J."/>
            <person name="Labutti K."/>
            <person name="Salamov A."/>
            <person name="Andreopoulos B."/>
            <person name="Baker S."/>
            <person name="Barry K."/>
            <person name="Bills G."/>
            <person name="Bluhm B."/>
            <person name="Cannon C."/>
            <person name="Castanera R."/>
            <person name="Culley D."/>
            <person name="Daum C."/>
            <person name="Ezra D."/>
            <person name="Gonzalez J."/>
            <person name="Henrissat B."/>
            <person name="Kuo A."/>
            <person name="Liang C."/>
            <person name="Lipzen A."/>
            <person name="Lutzoni F."/>
            <person name="Magnuson J."/>
            <person name="Mondo S."/>
            <person name="Nolan M."/>
            <person name="Ohm R."/>
            <person name="Pangilinan J."/>
            <person name="Park H.-J."/>
            <person name="Ramirez L."/>
            <person name="Alfaro M."/>
            <person name="Sun H."/>
            <person name="Tritt A."/>
            <person name="Yoshinaga Y."/>
            <person name="Zwiers L.-H."/>
            <person name="Turgeon B."/>
            <person name="Goodwin S."/>
            <person name="Spatafora J."/>
            <person name="Crous P."/>
            <person name="Grigoriev I."/>
        </authorList>
    </citation>
    <scope>NUCLEOTIDE SEQUENCE</scope>
    <source>
        <strain evidence="1">CBS 116435</strain>
    </source>
</reference>
<gene>
    <name evidence="1" type="ORF">K431DRAFT_80936</name>
</gene>
<protein>
    <submittedName>
        <fullName evidence="1">Uncharacterized protein</fullName>
    </submittedName>
</protein>